<keyword evidence="2" id="KW-0479">Metal-binding</keyword>
<evidence type="ECO:0000313" key="6">
    <source>
        <dbReference type="Proteomes" id="UP000289738"/>
    </source>
</evidence>
<feature type="region of interest" description="Disordered" evidence="3">
    <location>
        <begin position="162"/>
        <end position="189"/>
    </location>
</feature>
<evidence type="ECO:0000256" key="3">
    <source>
        <dbReference type="SAM" id="MobiDB-lite"/>
    </source>
</evidence>
<organism evidence="5 6">
    <name type="scientific">Arachis hypogaea</name>
    <name type="common">Peanut</name>
    <dbReference type="NCBI Taxonomy" id="3818"/>
    <lineage>
        <taxon>Eukaryota</taxon>
        <taxon>Viridiplantae</taxon>
        <taxon>Streptophyta</taxon>
        <taxon>Embryophyta</taxon>
        <taxon>Tracheophyta</taxon>
        <taxon>Spermatophyta</taxon>
        <taxon>Magnoliopsida</taxon>
        <taxon>eudicotyledons</taxon>
        <taxon>Gunneridae</taxon>
        <taxon>Pentapetalae</taxon>
        <taxon>rosids</taxon>
        <taxon>fabids</taxon>
        <taxon>Fabales</taxon>
        <taxon>Fabaceae</taxon>
        <taxon>Papilionoideae</taxon>
        <taxon>50 kb inversion clade</taxon>
        <taxon>dalbergioids sensu lato</taxon>
        <taxon>Dalbergieae</taxon>
        <taxon>Pterocarpus clade</taxon>
        <taxon>Arachis</taxon>
    </lineage>
</organism>
<dbReference type="PROSITE" id="PS50966">
    <property type="entry name" value="ZF_SWIM"/>
    <property type="match status" value="1"/>
</dbReference>
<evidence type="ECO:0000259" key="4">
    <source>
        <dbReference type="PROSITE" id="PS50966"/>
    </source>
</evidence>
<feature type="domain" description="SWIM-type" evidence="4">
    <location>
        <begin position="39"/>
        <end position="77"/>
    </location>
</feature>
<dbReference type="PANTHER" id="PTHR31669">
    <property type="entry name" value="PROTEIN FAR1-RELATED SEQUENCE 10-RELATED"/>
    <property type="match status" value="1"/>
</dbReference>
<name>A0A445ERN6_ARAHY</name>
<gene>
    <name evidence="5" type="ORF">Ahy_A01g002772</name>
</gene>
<dbReference type="InterPro" id="IPR031052">
    <property type="entry name" value="FHY3/FAR1"/>
</dbReference>
<keyword evidence="6" id="KW-1185">Reference proteome</keyword>
<comment type="caution">
    <text evidence="5">The sequence shown here is derived from an EMBL/GenBank/DDBJ whole genome shotgun (WGS) entry which is preliminary data.</text>
</comment>
<dbReference type="GO" id="GO:0005634">
    <property type="term" value="C:nucleus"/>
    <property type="evidence" value="ECO:0007669"/>
    <property type="project" value="UniProtKB-SubCell"/>
</dbReference>
<dbReference type="GO" id="GO:0006355">
    <property type="term" value="P:regulation of DNA-templated transcription"/>
    <property type="evidence" value="ECO:0007669"/>
    <property type="project" value="UniProtKB-UniRule"/>
</dbReference>
<dbReference type="EMBL" id="SDMP01000001">
    <property type="protein sequence ID" value="RYR78041.1"/>
    <property type="molecule type" value="Genomic_DNA"/>
</dbReference>
<evidence type="ECO:0000313" key="5">
    <source>
        <dbReference type="EMBL" id="RYR78041.1"/>
    </source>
</evidence>
<evidence type="ECO:0000256" key="2">
    <source>
        <dbReference type="RuleBase" id="RU367018"/>
    </source>
</evidence>
<keyword evidence="2" id="KW-0862">Zinc</keyword>
<accession>A0A445ERN6</accession>
<keyword evidence="2" id="KW-0539">Nucleus</keyword>
<evidence type="ECO:0000256" key="1">
    <source>
        <dbReference type="PROSITE-ProRule" id="PRU00325"/>
    </source>
</evidence>
<dbReference type="InterPro" id="IPR007527">
    <property type="entry name" value="Znf_SWIM"/>
</dbReference>
<keyword evidence="1 2" id="KW-0863">Zinc-finger</keyword>
<sequence>MFWRYRESLKWCMRVRINACVEIEGGQTFNVQKYRKPEMAWQVKHENTTNTFTCSCLRMESFGLPYVHILAVLVQLDVVVIPDTLVLRRWSKTAKIGMDLEKCLCPSGELLTIYRTRLGAFSQLCKKLGSLACVSNEDFKSISQKVGNDTLFLEMKYGLRGDNPVSNEPQGGGVKDPVRVRTKGTERGN</sequence>
<protein>
    <recommendedName>
        <fullName evidence="2">Protein FAR1-RELATED SEQUENCE</fullName>
    </recommendedName>
</protein>
<comment type="function">
    <text evidence="2">Putative transcription activator involved in regulating light control of development.</text>
</comment>
<reference evidence="5 6" key="1">
    <citation type="submission" date="2019-01" db="EMBL/GenBank/DDBJ databases">
        <title>Sequencing of cultivated peanut Arachis hypogaea provides insights into genome evolution and oil improvement.</title>
        <authorList>
            <person name="Chen X."/>
        </authorList>
    </citation>
    <scope>NUCLEOTIDE SEQUENCE [LARGE SCALE GENOMIC DNA]</scope>
    <source>
        <strain evidence="6">cv. Fuhuasheng</strain>
        <tissue evidence="5">Leaves</tissue>
    </source>
</reference>
<dbReference type="Proteomes" id="UP000289738">
    <property type="component" value="Chromosome A01"/>
</dbReference>
<comment type="similarity">
    <text evidence="2">Belongs to the FHY3/FAR1 family.</text>
</comment>
<feature type="compositionally biased region" description="Basic and acidic residues" evidence="3">
    <location>
        <begin position="176"/>
        <end position="189"/>
    </location>
</feature>
<dbReference type="PANTHER" id="PTHR31669:SF292">
    <property type="entry name" value="OS02G0262500 PROTEIN"/>
    <property type="match status" value="1"/>
</dbReference>
<comment type="subcellular location">
    <subcellularLocation>
        <location evidence="2">Nucleus</location>
    </subcellularLocation>
</comment>
<dbReference type="GO" id="GO:0008270">
    <property type="term" value="F:zinc ion binding"/>
    <property type="evidence" value="ECO:0007669"/>
    <property type="project" value="UniProtKB-UniRule"/>
</dbReference>
<dbReference type="AlphaFoldDB" id="A0A445ERN6"/>
<proteinExistence type="inferred from homology"/>